<name>A0A2H1JIF0_BREAU</name>
<evidence type="ECO:0000256" key="1">
    <source>
        <dbReference type="SAM" id="MobiDB-lite"/>
    </source>
</evidence>
<evidence type="ECO:0000313" key="5">
    <source>
        <dbReference type="EMBL" id="SMX87144.1"/>
    </source>
</evidence>
<dbReference type="InterPro" id="IPR040884">
    <property type="entry name" value="SLATT_1"/>
</dbReference>
<dbReference type="InterPro" id="IPR041116">
    <property type="entry name" value="SLATT_3"/>
</dbReference>
<evidence type="ECO:0000259" key="3">
    <source>
        <dbReference type="Pfam" id="PF18181"/>
    </source>
</evidence>
<organism evidence="5 6">
    <name type="scientific">Brevibacterium aurantiacum</name>
    <dbReference type="NCBI Taxonomy" id="273384"/>
    <lineage>
        <taxon>Bacteria</taxon>
        <taxon>Bacillati</taxon>
        <taxon>Actinomycetota</taxon>
        <taxon>Actinomycetes</taxon>
        <taxon>Micrococcales</taxon>
        <taxon>Brevibacteriaceae</taxon>
        <taxon>Brevibacterium</taxon>
    </lineage>
</organism>
<feature type="transmembrane region" description="Helical" evidence="2">
    <location>
        <begin position="250"/>
        <end position="267"/>
    </location>
</feature>
<feature type="region of interest" description="Disordered" evidence="1">
    <location>
        <begin position="1"/>
        <end position="30"/>
    </location>
</feature>
<dbReference type="NCBIfam" id="NF033610">
    <property type="entry name" value="SLATT_3"/>
    <property type="match status" value="1"/>
</dbReference>
<feature type="domain" description="SMODS and SLOG-associating 2TM effector" evidence="3">
    <location>
        <begin position="197"/>
        <end position="317"/>
    </location>
</feature>
<reference evidence="5 6" key="1">
    <citation type="submission" date="2017-03" db="EMBL/GenBank/DDBJ databases">
        <authorList>
            <person name="Afonso C.L."/>
            <person name="Miller P.J."/>
            <person name="Scott M.A."/>
            <person name="Spackman E."/>
            <person name="Goraichik I."/>
            <person name="Dimitrov K.M."/>
            <person name="Suarez D.L."/>
            <person name="Swayne D.E."/>
        </authorList>
    </citation>
    <scope>NUCLEOTIDE SEQUENCE [LARGE SCALE GENOMIC DNA]</scope>
    <source>
        <strain evidence="6">6(3)</strain>
    </source>
</reference>
<feature type="domain" description="SMODS and SLOG-associating 2TM effector" evidence="4">
    <location>
        <begin position="43"/>
        <end position="194"/>
    </location>
</feature>
<accession>A0A2H1JIF0</accession>
<dbReference type="Pfam" id="PF18181">
    <property type="entry name" value="SLATT_1"/>
    <property type="match status" value="1"/>
</dbReference>
<proteinExistence type="predicted"/>
<gene>
    <name evidence="5" type="ORF">BAURA63_02301</name>
</gene>
<evidence type="ECO:0000256" key="2">
    <source>
        <dbReference type="SAM" id="Phobius"/>
    </source>
</evidence>
<dbReference type="Proteomes" id="UP000234327">
    <property type="component" value="Unassembled WGS sequence"/>
</dbReference>
<evidence type="ECO:0000259" key="4">
    <source>
        <dbReference type="Pfam" id="PF18184"/>
    </source>
</evidence>
<dbReference type="EMBL" id="FXYZ01000008">
    <property type="protein sequence ID" value="SMX87144.1"/>
    <property type="molecule type" value="Genomic_DNA"/>
</dbReference>
<sequence>MGGQWPRRPRLLAPTGNIGGPQPHDRVAPKASNTQWLTEEHLPGVWKDADAASVRGQRWALTLTASKVGGGVIAAIGSAFAGLGGNLGVASWVVLGGFIVALVSELASWVFQSEKDWYEGRAVAESAKTLAWRYAVCADPFPVVMSREAAEDLFRTRMVEVIDQVSDRIVFESSHAVVTPQMDQLRQLSFVDRQRAYVEGRTLDQHRWYARKARTNRRFANGWRFVLIVAEVAAVTLAVGQVLGAWSIDLAGLLAAIIGAGAAWVAVKQFTPLASAYSVATKELALQEGKLRTVSEERWSYVVADAEEAISREHTTWAASRTGRAAVVPRRDGE</sequence>
<feature type="transmembrane region" description="Helical" evidence="2">
    <location>
        <begin position="59"/>
        <end position="83"/>
    </location>
</feature>
<keyword evidence="2" id="KW-1133">Transmembrane helix</keyword>
<keyword evidence="2" id="KW-0812">Transmembrane</keyword>
<evidence type="ECO:0000313" key="6">
    <source>
        <dbReference type="Proteomes" id="UP000234327"/>
    </source>
</evidence>
<dbReference type="Pfam" id="PF18184">
    <property type="entry name" value="SLATT_3"/>
    <property type="match status" value="1"/>
</dbReference>
<evidence type="ECO:0008006" key="7">
    <source>
        <dbReference type="Google" id="ProtNLM"/>
    </source>
</evidence>
<dbReference type="NCBIfam" id="NF033634">
    <property type="entry name" value="SLATT_1"/>
    <property type="match status" value="1"/>
</dbReference>
<dbReference type="RefSeq" id="WP_101598436.1">
    <property type="nucleotide sequence ID" value="NZ_FXYZ01000008.1"/>
</dbReference>
<dbReference type="AlphaFoldDB" id="A0A2H1JIF0"/>
<feature type="transmembrane region" description="Helical" evidence="2">
    <location>
        <begin position="89"/>
        <end position="111"/>
    </location>
</feature>
<feature type="transmembrane region" description="Helical" evidence="2">
    <location>
        <begin position="222"/>
        <end position="244"/>
    </location>
</feature>
<keyword evidence="2" id="KW-0472">Membrane</keyword>
<protein>
    <recommendedName>
        <fullName evidence="7">DUF4231 domain-containing protein</fullName>
    </recommendedName>
</protein>